<dbReference type="AlphaFoldDB" id="A0A6A2XXI3"/>
<dbReference type="EMBL" id="VEPZ02001589">
    <property type="protein sequence ID" value="KAE8666976.1"/>
    <property type="molecule type" value="Genomic_DNA"/>
</dbReference>
<feature type="region of interest" description="Disordered" evidence="1">
    <location>
        <begin position="1"/>
        <end position="20"/>
    </location>
</feature>
<gene>
    <name evidence="2" type="ORF">F3Y22_tig00112471pilonHSYRG00110</name>
</gene>
<evidence type="ECO:0000313" key="2">
    <source>
        <dbReference type="EMBL" id="KAE8666976.1"/>
    </source>
</evidence>
<feature type="region of interest" description="Disordered" evidence="1">
    <location>
        <begin position="63"/>
        <end position="84"/>
    </location>
</feature>
<feature type="compositionally biased region" description="Polar residues" evidence="1">
    <location>
        <begin position="1"/>
        <end position="16"/>
    </location>
</feature>
<protein>
    <submittedName>
        <fullName evidence="2">F-box family protein isoform 1</fullName>
    </submittedName>
</protein>
<evidence type="ECO:0000256" key="1">
    <source>
        <dbReference type="SAM" id="MobiDB-lite"/>
    </source>
</evidence>
<reference evidence="2" key="1">
    <citation type="submission" date="2019-09" db="EMBL/GenBank/DDBJ databases">
        <title>Draft genome information of white flower Hibiscus syriacus.</title>
        <authorList>
            <person name="Kim Y.-M."/>
        </authorList>
    </citation>
    <scope>NUCLEOTIDE SEQUENCE [LARGE SCALE GENOMIC DNA]</scope>
    <source>
        <strain evidence="2">YM2019G1</strain>
    </source>
</reference>
<dbReference type="OrthoDB" id="693822at2759"/>
<dbReference type="PANTHER" id="PTHR33095:SF47">
    <property type="entry name" value="AR781"/>
    <property type="match status" value="1"/>
</dbReference>
<proteinExistence type="predicted"/>
<keyword evidence="3" id="KW-1185">Reference proteome</keyword>
<name>A0A6A2XXI3_HIBSY</name>
<dbReference type="PANTHER" id="PTHR33095">
    <property type="entry name" value="OS07G0619500 PROTEIN"/>
    <property type="match status" value="1"/>
</dbReference>
<feature type="compositionally biased region" description="Basic and acidic residues" evidence="1">
    <location>
        <begin position="63"/>
        <end position="81"/>
    </location>
</feature>
<accession>A0A6A2XXI3</accession>
<evidence type="ECO:0000313" key="3">
    <source>
        <dbReference type="Proteomes" id="UP000436088"/>
    </source>
</evidence>
<organism evidence="2 3">
    <name type="scientific">Hibiscus syriacus</name>
    <name type="common">Rose of Sharon</name>
    <dbReference type="NCBI Taxonomy" id="106335"/>
    <lineage>
        <taxon>Eukaryota</taxon>
        <taxon>Viridiplantae</taxon>
        <taxon>Streptophyta</taxon>
        <taxon>Embryophyta</taxon>
        <taxon>Tracheophyta</taxon>
        <taxon>Spermatophyta</taxon>
        <taxon>Magnoliopsida</taxon>
        <taxon>eudicotyledons</taxon>
        <taxon>Gunneridae</taxon>
        <taxon>Pentapetalae</taxon>
        <taxon>rosids</taxon>
        <taxon>malvids</taxon>
        <taxon>Malvales</taxon>
        <taxon>Malvaceae</taxon>
        <taxon>Malvoideae</taxon>
        <taxon>Hibiscus</taxon>
    </lineage>
</organism>
<feature type="region of interest" description="Disordered" evidence="1">
    <location>
        <begin position="260"/>
        <end position="280"/>
    </location>
</feature>
<dbReference type="Proteomes" id="UP000436088">
    <property type="component" value="Unassembled WGS sequence"/>
</dbReference>
<sequence length="326" mass="36761">MTPQTPNDTFSTSAPTSPRRISMEVGGLCLFSVPTSPNRIEDSSFNDGDEFEFDISCRFDVDGREVESKRKSESRPEKPKESLPAMSYADELFCDGKVMQLKPSPRLQHHKQRSILSSPRSPSGGLRLWFQRRSLGNDDFDPFMTALKNVKEEESQAKNHRRSRSMSPFREITTRPKETNGMFVSKQKQINEMGLILSTKQSDSNSNKTMENNEPAEPKGVVFVKVGNEDSTMEGGESGKQTKGQKMKNLMFRSGSMRAMSNENKGKCHGNGKETRPKLKRKFSLKAMGITPRREEKNASQVTLKTLVRYRPKLLLCMGYGAKNGK</sequence>
<comment type="caution">
    <text evidence="2">The sequence shown here is derived from an EMBL/GenBank/DDBJ whole genome shotgun (WGS) entry which is preliminary data.</text>
</comment>